<feature type="transmembrane region" description="Helical" evidence="1">
    <location>
        <begin position="228"/>
        <end position="247"/>
    </location>
</feature>
<gene>
    <name evidence="2" type="ORF">ACFSAS_07410</name>
</gene>
<feature type="transmembrane region" description="Helical" evidence="1">
    <location>
        <begin position="335"/>
        <end position="361"/>
    </location>
</feature>
<keyword evidence="2" id="KW-0378">Hydrolase</keyword>
<feature type="transmembrane region" description="Helical" evidence="1">
    <location>
        <begin position="122"/>
        <end position="145"/>
    </location>
</feature>
<dbReference type="RefSeq" id="WP_256306554.1">
    <property type="nucleotide sequence ID" value="NZ_JANHAW010000001.1"/>
</dbReference>
<feature type="transmembrane region" description="Helical" evidence="1">
    <location>
        <begin position="293"/>
        <end position="314"/>
    </location>
</feature>
<proteinExistence type="predicted"/>
<feature type="transmembrane region" description="Helical" evidence="1">
    <location>
        <begin position="151"/>
        <end position="170"/>
    </location>
</feature>
<keyword evidence="3" id="KW-1185">Reference proteome</keyword>
<evidence type="ECO:0000313" key="2">
    <source>
        <dbReference type="EMBL" id="MFD1685439.1"/>
    </source>
</evidence>
<protein>
    <submittedName>
        <fullName evidence="2">Metal-dependent hydrolase</fullName>
    </submittedName>
</protein>
<dbReference type="AlphaFoldDB" id="A0ABD6DU85"/>
<feature type="transmembrane region" description="Helical" evidence="1">
    <location>
        <begin position="82"/>
        <end position="101"/>
    </location>
</feature>
<feature type="transmembrane region" description="Helical" evidence="1">
    <location>
        <begin position="268"/>
        <end position="287"/>
    </location>
</feature>
<keyword evidence="1" id="KW-1133">Transmembrane helix</keyword>
<accession>A0ABD6DU85</accession>
<dbReference type="EMBL" id="JBHUDP010000002">
    <property type="protein sequence ID" value="MFD1685439.1"/>
    <property type="molecule type" value="Genomic_DNA"/>
</dbReference>
<keyword evidence="1" id="KW-0812">Transmembrane</keyword>
<dbReference type="GO" id="GO:0016787">
    <property type="term" value="F:hydrolase activity"/>
    <property type="evidence" value="ECO:0007669"/>
    <property type="project" value="UniProtKB-KW"/>
</dbReference>
<organism evidence="2 3">
    <name type="scientific">Halobellus litoreus</name>
    <dbReference type="NCBI Taxonomy" id="755310"/>
    <lineage>
        <taxon>Archaea</taxon>
        <taxon>Methanobacteriati</taxon>
        <taxon>Methanobacteriota</taxon>
        <taxon>Stenosarchaea group</taxon>
        <taxon>Halobacteria</taxon>
        <taxon>Halobacteriales</taxon>
        <taxon>Haloferacaceae</taxon>
        <taxon>Halobellus</taxon>
    </lineage>
</organism>
<name>A0ABD6DU85_9EURY</name>
<reference evidence="2 3" key="1">
    <citation type="journal article" date="2019" name="Int. J. Syst. Evol. Microbiol.">
        <title>The Global Catalogue of Microorganisms (GCM) 10K type strain sequencing project: providing services to taxonomists for standard genome sequencing and annotation.</title>
        <authorList>
            <consortium name="The Broad Institute Genomics Platform"/>
            <consortium name="The Broad Institute Genome Sequencing Center for Infectious Disease"/>
            <person name="Wu L."/>
            <person name="Ma J."/>
        </authorList>
    </citation>
    <scope>NUCLEOTIDE SEQUENCE [LARGE SCALE GENOMIC DNA]</scope>
    <source>
        <strain evidence="2 3">CGMCC 1.10387</strain>
    </source>
</reference>
<keyword evidence="1" id="KW-0472">Membrane</keyword>
<evidence type="ECO:0000256" key="1">
    <source>
        <dbReference type="SAM" id="Phobius"/>
    </source>
</evidence>
<comment type="caution">
    <text evidence="2">The sequence shown here is derived from an EMBL/GenBank/DDBJ whole genome shotgun (WGS) entry which is preliminary data.</text>
</comment>
<dbReference type="Proteomes" id="UP001597092">
    <property type="component" value="Unassembled WGS sequence"/>
</dbReference>
<evidence type="ECO:0000313" key="3">
    <source>
        <dbReference type="Proteomes" id="UP001597092"/>
    </source>
</evidence>
<sequence length="363" mass="36768">MFVGHEFLAFALVGWGARRVGTDDRTALILGGVAALASLLPDLDVVYAAATYAVAVGTGTPFGWEPFWGVANGVHRVVTHPLPVGVVATLVFAAAAALVRADSRSVLRSSASSPVLSVHARNALGTVVAALAAAVGIAVLLPAFWQSLDRTAATVAAAYLSAVGVAGALVGRWTSASTASLAVAAGAGFLTHPFGDVFLAVPPPMLSPVGPPLFTERVSLATDPTVEILAVLFVELAVVWFGIAVASRLGAGEFVGIDGGLSGLRDVIGVRSAAGLSYGVAVFVLPRPTITDAHWLGFTIVPLAVAVGLWAGRANGRSPPTSGSSGSLGWGRHRFGATIGTLTGLTTLTLSAVAYLVVYLLSS</sequence>